<dbReference type="AlphaFoldDB" id="A0A5P1USS4"/>
<accession>A0A5P1USS4</accession>
<sequence>MLYEKLSKIQFSKQLYISGMRALNINDYEFLTGYWHIKETWHPESTVLTIIYTILNIRYIN</sequence>
<evidence type="ECO:0000313" key="2">
    <source>
        <dbReference type="Proteomes" id="UP000325177"/>
    </source>
</evidence>
<evidence type="ECO:0000313" key="1">
    <source>
        <dbReference type="EMBL" id="QER39664.1"/>
    </source>
</evidence>
<reference evidence="1 2" key="1">
    <citation type="submission" date="2019-09" db="EMBL/GenBank/DDBJ databases">
        <title>Acinetobacter sp. C16S1 isolated from saline soil.</title>
        <authorList>
            <person name="Xu L."/>
            <person name="Sun J.-Q."/>
        </authorList>
    </citation>
    <scope>NUCLEOTIDE SEQUENCE [LARGE SCALE GENOMIC DNA]</scope>
    <source>
        <strain evidence="1 2">C16S1</strain>
    </source>
</reference>
<dbReference type="EMBL" id="CP043909">
    <property type="protein sequence ID" value="QER39664.1"/>
    <property type="molecule type" value="Genomic_DNA"/>
</dbReference>
<gene>
    <name evidence="1" type="ORF">F2A31_08040</name>
</gene>
<dbReference type="KEGG" id="asue:F2A31_08040"/>
<keyword evidence="2" id="KW-1185">Reference proteome</keyword>
<protein>
    <submittedName>
        <fullName evidence="1">Uncharacterized protein</fullName>
    </submittedName>
</protein>
<proteinExistence type="predicted"/>
<organism evidence="1 2">
    <name type="scientific">Acinetobacter suaedae</name>
    <dbReference type="NCBI Taxonomy" id="2609668"/>
    <lineage>
        <taxon>Bacteria</taxon>
        <taxon>Pseudomonadati</taxon>
        <taxon>Pseudomonadota</taxon>
        <taxon>Gammaproteobacteria</taxon>
        <taxon>Moraxellales</taxon>
        <taxon>Moraxellaceae</taxon>
        <taxon>Acinetobacter</taxon>
    </lineage>
</organism>
<name>A0A5P1USS4_9GAMM</name>
<dbReference type="Proteomes" id="UP000325177">
    <property type="component" value="Chromosome"/>
</dbReference>